<organism evidence="2 3">
    <name type="scientific">Rhodopirellula europaea 6C</name>
    <dbReference type="NCBI Taxonomy" id="1263867"/>
    <lineage>
        <taxon>Bacteria</taxon>
        <taxon>Pseudomonadati</taxon>
        <taxon>Planctomycetota</taxon>
        <taxon>Planctomycetia</taxon>
        <taxon>Pirellulales</taxon>
        <taxon>Pirellulaceae</taxon>
        <taxon>Rhodopirellula</taxon>
    </lineage>
</organism>
<evidence type="ECO:0000313" key="2">
    <source>
        <dbReference type="EMBL" id="EMB14843.1"/>
    </source>
</evidence>
<name>M2AZ71_9BACT</name>
<dbReference type="EMBL" id="ANMO01000208">
    <property type="protein sequence ID" value="EMB14843.1"/>
    <property type="molecule type" value="Genomic_DNA"/>
</dbReference>
<dbReference type="Proteomes" id="UP000011529">
    <property type="component" value="Unassembled WGS sequence"/>
</dbReference>
<reference evidence="2" key="2">
    <citation type="journal article" date="2013" name="Mar. Genomics">
        <title>Expression of sulfatases in Rhodopirellula baltica and the diversity of sulfatases in the genus Rhodopirellula.</title>
        <authorList>
            <person name="Wegner C.E."/>
            <person name="Richter-Heitmann T."/>
            <person name="Klindworth A."/>
            <person name="Klockow C."/>
            <person name="Richter M."/>
            <person name="Achstetter T."/>
            <person name="Glockner F.O."/>
            <person name="Harder J."/>
        </authorList>
    </citation>
    <scope>NUCLEOTIDE SEQUENCE [LARGE SCALE GENOMIC DNA]</scope>
    <source>
        <strain evidence="2">6C</strain>
    </source>
</reference>
<feature type="region of interest" description="Disordered" evidence="1">
    <location>
        <begin position="45"/>
        <end position="103"/>
    </location>
</feature>
<evidence type="ECO:0000256" key="1">
    <source>
        <dbReference type="SAM" id="MobiDB-lite"/>
    </source>
</evidence>
<accession>M2AZ71</accession>
<protein>
    <submittedName>
        <fullName evidence="2">Uncharacterized protein</fullName>
    </submittedName>
</protein>
<comment type="caution">
    <text evidence="2">The sequence shown here is derived from an EMBL/GenBank/DDBJ whole genome shotgun (WGS) entry which is preliminary data.</text>
</comment>
<feature type="compositionally biased region" description="Polar residues" evidence="1">
    <location>
        <begin position="48"/>
        <end position="59"/>
    </location>
</feature>
<reference evidence="2" key="1">
    <citation type="submission" date="2012-11" db="EMBL/GenBank/DDBJ databases">
        <title>Permanent draft genomes of Rhodopirellula europaea strain SH398 and 6C.</title>
        <authorList>
            <person name="Richter M."/>
            <person name="Richter-Heitmann T."/>
            <person name="Frank C."/>
            <person name="Harder J."/>
            <person name="Glockner F.O."/>
        </authorList>
    </citation>
    <scope>NUCLEOTIDE SEQUENCE</scope>
    <source>
        <strain evidence="2">6C</strain>
    </source>
</reference>
<dbReference type="PATRIC" id="fig|1263867.3.peg.4724"/>
<dbReference type="AlphaFoldDB" id="M2AZ71"/>
<evidence type="ECO:0000313" key="3">
    <source>
        <dbReference type="Proteomes" id="UP000011529"/>
    </source>
</evidence>
<gene>
    <name evidence="2" type="ORF">RE6C_04411</name>
</gene>
<keyword evidence="3" id="KW-1185">Reference proteome</keyword>
<proteinExistence type="predicted"/>
<sequence>MPFDPAFNSLIAEDDGFAGTGCSSKQASRLVDCGLAAIVLSAHPESPLETSLATRSTDLPKTGKSRAAWHRAEPFPTGGGSSRLGSSNDWSKPELTRICNPGM</sequence>